<comment type="caution">
    <text evidence="3">The sequence shown here is derived from an EMBL/GenBank/DDBJ whole genome shotgun (WGS) entry which is preliminary data.</text>
</comment>
<dbReference type="CDD" id="cd03789">
    <property type="entry name" value="GT9_LPS_heptosyltransferase"/>
    <property type="match status" value="1"/>
</dbReference>
<dbReference type="RefSeq" id="WP_071547407.1">
    <property type="nucleotide sequence ID" value="NZ_LKAQ01000005.1"/>
</dbReference>
<name>A0A1J5NB65_9BACT</name>
<evidence type="ECO:0000313" key="4">
    <source>
        <dbReference type="Proteomes" id="UP000181901"/>
    </source>
</evidence>
<organism evidence="3 4">
    <name type="scientific">Pseudodesulfovibrio hydrargyri</name>
    <dbReference type="NCBI Taxonomy" id="2125990"/>
    <lineage>
        <taxon>Bacteria</taxon>
        <taxon>Pseudomonadati</taxon>
        <taxon>Thermodesulfobacteriota</taxon>
        <taxon>Desulfovibrionia</taxon>
        <taxon>Desulfovibrionales</taxon>
        <taxon>Desulfovibrionaceae</taxon>
    </lineage>
</organism>
<dbReference type="GO" id="GO:0008713">
    <property type="term" value="F:ADP-heptose-lipopolysaccharide heptosyltransferase activity"/>
    <property type="evidence" value="ECO:0007669"/>
    <property type="project" value="TreeGrafter"/>
</dbReference>
<keyword evidence="4" id="KW-1185">Reference proteome</keyword>
<sequence length="416" mass="45263">MKNYLVIQLARFGDLIQTKRLLGTLAARPGATVHLCLDASLAPLARLVYPDVVLHPITAHGTGLSDGQASLKMLLDNRQVFADLAAMDFETIYNLNFSGLNFRLAAMFDPERVEGYAWRSGQEIIGRWPAMAMRWSGFRRLGMNLVDFWGAYCPDMLPASAINPEATPKGGGIGVVLAGRESRRSLPAPLLARIAATLAGSRKARSIKLLGGQAERAAGQAVTKELPANLQSMTENLAGKTDWQELVNIVGGLDLLITPDTGTMHLAAHLGTPVTAFFLSSAWCFETGPYGLGHTVYQGVTDCLPCLETAPCQENVKCLNGFADPGLRRFLVTGKAEHAPEGILALHTAFDGLGQTYVPFAGTDADASRRTVLRDFLLHHLTGAEPRFDRLEQAFAQQLYREKDWMTAEQPSKTQE</sequence>
<gene>
    <name evidence="3" type="ORF">BerOc1_03743</name>
</gene>
<evidence type="ECO:0000256" key="2">
    <source>
        <dbReference type="ARBA" id="ARBA00022679"/>
    </source>
</evidence>
<dbReference type="AlphaFoldDB" id="A0A1J5NB65"/>
<accession>A0A1J5NB65</accession>
<dbReference type="Pfam" id="PF01075">
    <property type="entry name" value="Glyco_transf_9"/>
    <property type="match status" value="1"/>
</dbReference>
<dbReference type="InterPro" id="IPR002201">
    <property type="entry name" value="Glyco_trans_9"/>
</dbReference>
<proteinExistence type="predicted"/>
<dbReference type="EMBL" id="LKAQ01000005">
    <property type="protein sequence ID" value="OIQ48985.1"/>
    <property type="molecule type" value="Genomic_DNA"/>
</dbReference>
<dbReference type="Proteomes" id="UP000181901">
    <property type="component" value="Unassembled WGS sequence"/>
</dbReference>
<evidence type="ECO:0000256" key="1">
    <source>
        <dbReference type="ARBA" id="ARBA00022676"/>
    </source>
</evidence>
<evidence type="ECO:0000313" key="3">
    <source>
        <dbReference type="EMBL" id="OIQ48985.1"/>
    </source>
</evidence>
<dbReference type="PANTHER" id="PTHR30160">
    <property type="entry name" value="TETRAACYLDISACCHARIDE 4'-KINASE-RELATED"/>
    <property type="match status" value="1"/>
</dbReference>
<dbReference type="SUPFAM" id="SSF53756">
    <property type="entry name" value="UDP-Glycosyltransferase/glycogen phosphorylase"/>
    <property type="match status" value="1"/>
</dbReference>
<protein>
    <submittedName>
        <fullName evidence="3">ADP-heptose:LPS heptosyltransferase II</fullName>
    </submittedName>
</protein>
<dbReference type="Gene3D" id="3.40.50.2000">
    <property type="entry name" value="Glycogen Phosphorylase B"/>
    <property type="match status" value="1"/>
</dbReference>
<keyword evidence="2 3" id="KW-0808">Transferase</keyword>
<dbReference type="GO" id="GO:0005829">
    <property type="term" value="C:cytosol"/>
    <property type="evidence" value="ECO:0007669"/>
    <property type="project" value="TreeGrafter"/>
</dbReference>
<keyword evidence="1" id="KW-0328">Glycosyltransferase</keyword>
<reference evidence="3 4" key="1">
    <citation type="submission" date="2015-09" db="EMBL/GenBank/DDBJ databases">
        <title>Genome of Desulfovibrio dechloracetivorans BerOc1, a mercury methylating strain isolated from highly hydrocarbons and metals contaminated coastal sediments.</title>
        <authorList>
            <person name="Goni Urriza M."/>
            <person name="Gassie C."/>
            <person name="Bouchez O."/>
            <person name="Klopp C."/>
            <person name="Ranchou-Peyruse A."/>
            <person name="Remy G."/>
        </authorList>
    </citation>
    <scope>NUCLEOTIDE SEQUENCE [LARGE SCALE GENOMIC DNA]</scope>
    <source>
        <strain evidence="3 4">BerOc1</strain>
    </source>
</reference>
<dbReference type="GO" id="GO:0009244">
    <property type="term" value="P:lipopolysaccharide core region biosynthetic process"/>
    <property type="evidence" value="ECO:0007669"/>
    <property type="project" value="TreeGrafter"/>
</dbReference>
<dbReference type="OrthoDB" id="5506840at2"/>
<dbReference type="InterPro" id="IPR051199">
    <property type="entry name" value="LPS_LOS_Heptosyltrfase"/>
</dbReference>
<dbReference type="PANTHER" id="PTHR30160:SF7">
    <property type="entry name" value="ADP-HEPTOSE--LPS HEPTOSYLTRANSFERASE 2"/>
    <property type="match status" value="1"/>
</dbReference>